<dbReference type="AlphaFoldDB" id="A0AAJ0MEW9"/>
<proteinExistence type="predicted"/>
<keyword evidence="2" id="KW-1185">Reference proteome</keyword>
<evidence type="ECO:0000313" key="1">
    <source>
        <dbReference type="EMBL" id="KAK3353935.1"/>
    </source>
</evidence>
<comment type="caution">
    <text evidence="1">The sequence shown here is derived from an EMBL/GenBank/DDBJ whole genome shotgun (WGS) entry which is preliminary data.</text>
</comment>
<dbReference type="EMBL" id="JAUIQD010000004">
    <property type="protein sequence ID" value="KAK3353935.1"/>
    <property type="molecule type" value="Genomic_DNA"/>
</dbReference>
<reference evidence="1" key="1">
    <citation type="journal article" date="2023" name="Mol. Phylogenet. Evol.">
        <title>Genome-scale phylogeny and comparative genomics of the fungal order Sordariales.</title>
        <authorList>
            <person name="Hensen N."/>
            <person name="Bonometti L."/>
            <person name="Westerberg I."/>
            <person name="Brannstrom I.O."/>
            <person name="Guillou S."/>
            <person name="Cros-Aarteil S."/>
            <person name="Calhoun S."/>
            <person name="Haridas S."/>
            <person name="Kuo A."/>
            <person name="Mondo S."/>
            <person name="Pangilinan J."/>
            <person name="Riley R."/>
            <person name="LaButti K."/>
            <person name="Andreopoulos B."/>
            <person name="Lipzen A."/>
            <person name="Chen C."/>
            <person name="Yan M."/>
            <person name="Daum C."/>
            <person name="Ng V."/>
            <person name="Clum A."/>
            <person name="Steindorff A."/>
            <person name="Ohm R.A."/>
            <person name="Martin F."/>
            <person name="Silar P."/>
            <person name="Natvig D.O."/>
            <person name="Lalanne C."/>
            <person name="Gautier V."/>
            <person name="Ament-Velasquez S.L."/>
            <person name="Kruys A."/>
            <person name="Hutchinson M.I."/>
            <person name="Powell A.J."/>
            <person name="Barry K."/>
            <person name="Miller A.N."/>
            <person name="Grigoriev I.V."/>
            <person name="Debuchy R."/>
            <person name="Gladieux P."/>
            <person name="Hiltunen Thoren M."/>
            <person name="Johannesson H."/>
        </authorList>
    </citation>
    <scope>NUCLEOTIDE SEQUENCE</scope>
    <source>
        <strain evidence="1">CBS 955.72</strain>
    </source>
</reference>
<reference evidence="1" key="2">
    <citation type="submission" date="2023-06" db="EMBL/GenBank/DDBJ databases">
        <authorList>
            <consortium name="Lawrence Berkeley National Laboratory"/>
            <person name="Haridas S."/>
            <person name="Hensen N."/>
            <person name="Bonometti L."/>
            <person name="Westerberg I."/>
            <person name="Brannstrom I.O."/>
            <person name="Guillou S."/>
            <person name="Cros-Aarteil S."/>
            <person name="Calhoun S."/>
            <person name="Kuo A."/>
            <person name="Mondo S."/>
            <person name="Pangilinan J."/>
            <person name="Riley R."/>
            <person name="Labutti K."/>
            <person name="Andreopoulos B."/>
            <person name="Lipzen A."/>
            <person name="Chen C."/>
            <person name="Yanf M."/>
            <person name="Daum C."/>
            <person name="Ng V."/>
            <person name="Clum A."/>
            <person name="Steindorff A."/>
            <person name="Ohm R."/>
            <person name="Martin F."/>
            <person name="Silar P."/>
            <person name="Natvig D."/>
            <person name="Lalanne C."/>
            <person name="Gautier V."/>
            <person name="Ament-Velasquez S.L."/>
            <person name="Kruys A."/>
            <person name="Hutchinson M.I."/>
            <person name="Powell A.J."/>
            <person name="Barry K."/>
            <person name="Miller A.N."/>
            <person name="Grigoriev I.V."/>
            <person name="Debuchy R."/>
            <person name="Gladieux P."/>
            <person name="Thoren M.H."/>
            <person name="Johannesson H."/>
        </authorList>
    </citation>
    <scope>NUCLEOTIDE SEQUENCE</scope>
    <source>
        <strain evidence="1">CBS 955.72</strain>
    </source>
</reference>
<accession>A0AAJ0MEW9</accession>
<dbReference type="Proteomes" id="UP001275084">
    <property type="component" value="Unassembled WGS sequence"/>
</dbReference>
<protein>
    <submittedName>
        <fullName evidence="1">Uncharacterized protein</fullName>
    </submittedName>
</protein>
<name>A0AAJ0MEW9_9PEZI</name>
<organism evidence="1 2">
    <name type="scientific">Lasiosphaeria hispida</name>
    <dbReference type="NCBI Taxonomy" id="260671"/>
    <lineage>
        <taxon>Eukaryota</taxon>
        <taxon>Fungi</taxon>
        <taxon>Dikarya</taxon>
        <taxon>Ascomycota</taxon>
        <taxon>Pezizomycotina</taxon>
        <taxon>Sordariomycetes</taxon>
        <taxon>Sordariomycetidae</taxon>
        <taxon>Sordariales</taxon>
        <taxon>Lasiosphaeriaceae</taxon>
        <taxon>Lasiosphaeria</taxon>
    </lineage>
</organism>
<evidence type="ECO:0000313" key="2">
    <source>
        <dbReference type="Proteomes" id="UP001275084"/>
    </source>
</evidence>
<gene>
    <name evidence="1" type="ORF">B0T25DRAFT_518887</name>
</gene>
<sequence length="380" mass="39755">MVAWPEHLPENCIGIDARYAWTKNGGDDLVAANIAPVEPPLEVADFDKPHGTGVLGEMFTVDNTIGGVGIVPKGRACFSDQKGRVDGVLDAIFAAINAMEFVVEAGGNGGTDLDGPLSTNGAVARSILNRTHPDFRDSGAIVDAFADVYWTRLSTILAPETWQRVGRATFSAAVPTGNVLTVSDVLHWQAPAGLADPVFIAVAGSREDPAPLTPPQSPSAVDLARFFRQNNNVAGRNIQVAGPAAPAQAKEGGTDVFKSSFAVQGAADSNIRFALKTHGQLPPGAKVLLRAPLHLTRPLGIPLRPGAVVEGGNAADIPLNPLALTDVGEGVLPKDSSIECELVVEVPRGELLDGGIYSLVVCQEVGGEEVGMMTIRFEKP</sequence>